<feature type="transmembrane region" description="Helical" evidence="6">
    <location>
        <begin position="499"/>
        <end position="521"/>
    </location>
</feature>
<feature type="transmembrane region" description="Helical" evidence="6">
    <location>
        <begin position="232"/>
        <end position="254"/>
    </location>
</feature>
<keyword evidence="2" id="KW-0813">Transport</keyword>
<keyword evidence="9" id="KW-1185">Reference proteome</keyword>
<proteinExistence type="predicted"/>
<dbReference type="PROSITE" id="PS50850">
    <property type="entry name" value="MFS"/>
    <property type="match status" value="1"/>
</dbReference>
<reference evidence="8 9" key="1">
    <citation type="submission" date="2019-02" db="EMBL/GenBank/DDBJ databases">
        <title>Genome sequencing of the rare red list fungi Bondarzewia mesenterica.</title>
        <authorList>
            <person name="Buettner E."/>
            <person name="Kellner H."/>
        </authorList>
    </citation>
    <scope>NUCLEOTIDE SEQUENCE [LARGE SCALE GENOMIC DNA]</scope>
    <source>
        <strain evidence="8 9">DSM 108281</strain>
    </source>
</reference>
<evidence type="ECO:0000256" key="4">
    <source>
        <dbReference type="ARBA" id="ARBA00022989"/>
    </source>
</evidence>
<dbReference type="InterPro" id="IPR011701">
    <property type="entry name" value="MFS"/>
</dbReference>
<evidence type="ECO:0000313" key="9">
    <source>
        <dbReference type="Proteomes" id="UP000310158"/>
    </source>
</evidence>
<dbReference type="EMBL" id="SGPL01000056">
    <property type="protein sequence ID" value="THH19030.1"/>
    <property type="molecule type" value="Genomic_DNA"/>
</dbReference>
<dbReference type="GO" id="GO:0022857">
    <property type="term" value="F:transmembrane transporter activity"/>
    <property type="evidence" value="ECO:0007669"/>
    <property type="project" value="InterPro"/>
</dbReference>
<organism evidence="8 9">
    <name type="scientific">Bondarzewia mesenterica</name>
    <dbReference type="NCBI Taxonomy" id="1095465"/>
    <lineage>
        <taxon>Eukaryota</taxon>
        <taxon>Fungi</taxon>
        <taxon>Dikarya</taxon>
        <taxon>Basidiomycota</taxon>
        <taxon>Agaricomycotina</taxon>
        <taxon>Agaricomycetes</taxon>
        <taxon>Russulales</taxon>
        <taxon>Bondarzewiaceae</taxon>
        <taxon>Bondarzewia</taxon>
    </lineage>
</organism>
<feature type="transmembrane region" description="Helical" evidence="6">
    <location>
        <begin position="131"/>
        <end position="149"/>
    </location>
</feature>
<dbReference type="OrthoDB" id="419616at2759"/>
<feature type="transmembrane region" description="Helical" evidence="6">
    <location>
        <begin position="37"/>
        <end position="60"/>
    </location>
</feature>
<keyword evidence="3 6" id="KW-0812">Transmembrane</keyword>
<dbReference type="PRINTS" id="PR01035">
    <property type="entry name" value="TCRTETA"/>
</dbReference>
<dbReference type="InterPro" id="IPR036259">
    <property type="entry name" value="MFS_trans_sf"/>
</dbReference>
<evidence type="ECO:0000259" key="7">
    <source>
        <dbReference type="PROSITE" id="PS50850"/>
    </source>
</evidence>
<evidence type="ECO:0000256" key="6">
    <source>
        <dbReference type="SAM" id="Phobius"/>
    </source>
</evidence>
<dbReference type="CDD" id="cd17330">
    <property type="entry name" value="MFS_SLC46_TetA_like"/>
    <property type="match status" value="1"/>
</dbReference>
<dbReference type="PANTHER" id="PTHR23504">
    <property type="entry name" value="MAJOR FACILITATOR SUPERFAMILY DOMAIN-CONTAINING PROTEIN 10"/>
    <property type="match status" value="1"/>
</dbReference>
<evidence type="ECO:0000256" key="1">
    <source>
        <dbReference type="ARBA" id="ARBA00004141"/>
    </source>
</evidence>
<evidence type="ECO:0000256" key="2">
    <source>
        <dbReference type="ARBA" id="ARBA00022448"/>
    </source>
</evidence>
<dbReference type="SUPFAM" id="SSF103473">
    <property type="entry name" value="MFS general substrate transporter"/>
    <property type="match status" value="1"/>
</dbReference>
<evidence type="ECO:0000256" key="5">
    <source>
        <dbReference type="ARBA" id="ARBA00023136"/>
    </source>
</evidence>
<dbReference type="InterPro" id="IPR001958">
    <property type="entry name" value="Tet-R_TetA/multi-R_MdtG-like"/>
</dbReference>
<dbReference type="AlphaFoldDB" id="A0A4S4M843"/>
<dbReference type="Pfam" id="PF07690">
    <property type="entry name" value="MFS_1"/>
    <property type="match status" value="1"/>
</dbReference>
<dbReference type="PANTHER" id="PTHR23504:SF15">
    <property type="entry name" value="MAJOR FACILITATOR SUPERFAMILY (MFS) PROFILE DOMAIN-CONTAINING PROTEIN"/>
    <property type="match status" value="1"/>
</dbReference>
<dbReference type="Proteomes" id="UP000310158">
    <property type="component" value="Unassembled WGS sequence"/>
</dbReference>
<keyword evidence="5 6" id="KW-0472">Membrane</keyword>
<dbReference type="Gene3D" id="1.20.1250.20">
    <property type="entry name" value="MFS general substrate transporter like domains"/>
    <property type="match status" value="1"/>
</dbReference>
<accession>A0A4S4M843</accession>
<comment type="subcellular location">
    <subcellularLocation>
        <location evidence="1">Membrane</location>
        <topology evidence="1">Multi-pass membrane protein</topology>
    </subcellularLocation>
</comment>
<protein>
    <recommendedName>
        <fullName evidence="7">Major facilitator superfamily (MFS) profile domain-containing protein</fullName>
    </recommendedName>
</protein>
<keyword evidence="4 6" id="KW-1133">Transmembrane helix</keyword>
<evidence type="ECO:0000256" key="3">
    <source>
        <dbReference type="ARBA" id="ARBA00022692"/>
    </source>
</evidence>
<feature type="domain" description="Major facilitator superfamily (MFS) profile" evidence="7">
    <location>
        <begin position="38"/>
        <end position="528"/>
    </location>
</feature>
<dbReference type="InterPro" id="IPR020846">
    <property type="entry name" value="MFS_dom"/>
</dbReference>
<name>A0A4S4M843_9AGAM</name>
<sequence>MSDQCVRDLAVTPDTGMENDAVQPKDSKVPRTSLPKWQLFLVILVMFAEPVSSTVIYPFINAFVRETGITEGDEKKTGYYAGVIVRHIFPQSIHCSLTCFLFHRNLFFFVGEAVTVVHWGRASDRIGRKPILIMGLVILAASMFSFGLSKGYWLLVVSRFVQGVANGNIGVTKSVMGELTDSTNMARAFGYIPLQWAAGVTIGPLIGGYFARPAERWPALFGRSTLFFLHPYFLPCAIASILTLVLLTVISMGLKETLPAAISRRKQNISRQSSLNESETATLIDSTDSIIYGSMISSPELCASPVEQNLEEESPTIRSLLTPRFNSLLVNYVFLALADQSNQVLLPLVYSTSISFGGLGFDPYTIGVVMGTWGMLNGIVQAIVFAPLVEKFGPRKLYIVSFACMLVVFPAYPLMSFLTKLAGGTVSAAVWTVLIIQLACTSMLYMCYGLIQVYFVDAAPSKSTLGAINGIAQMIASLCRSVSPAVASSLYAISLEDNLLGGSMVFVVLWIITVIGVGMSLRIPMNFVHAK</sequence>
<feature type="transmembrane region" description="Helical" evidence="6">
    <location>
        <begin position="188"/>
        <end position="211"/>
    </location>
</feature>
<evidence type="ECO:0000313" key="8">
    <source>
        <dbReference type="EMBL" id="THH19030.1"/>
    </source>
</evidence>
<feature type="transmembrane region" description="Helical" evidence="6">
    <location>
        <begin position="397"/>
        <end position="418"/>
    </location>
</feature>
<feature type="transmembrane region" description="Helical" evidence="6">
    <location>
        <begin position="430"/>
        <end position="455"/>
    </location>
</feature>
<dbReference type="GO" id="GO:0016020">
    <property type="term" value="C:membrane"/>
    <property type="evidence" value="ECO:0007669"/>
    <property type="project" value="UniProtKB-SubCell"/>
</dbReference>
<comment type="caution">
    <text evidence="8">The sequence shown here is derived from an EMBL/GenBank/DDBJ whole genome shotgun (WGS) entry which is preliminary data.</text>
</comment>
<feature type="transmembrane region" description="Helical" evidence="6">
    <location>
        <begin position="364"/>
        <end position="385"/>
    </location>
</feature>
<gene>
    <name evidence="8" type="ORF">EW146_g2063</name>
</gene>